<dbReference type="SUPFAM" id="SSF51905">
    <property type="entry name" value="FAD/NAD(P)-binding domain"/>
    <property type="match status" value="1"/>
</dbReference>
<organism evidence="2 3">
    <name type="scientific">Paenalkalicoccus suaedae</name>
    <dbReference type="NCBI Taxonomy" id="2592382"/>
    <lineage>
        <taxon>Bacteria</taxon>
        <taxon>Bacillati</taxon>
        <taxon>Bacillota</taxon>
        <taxon>Bacilli</taxon>
        <taxon>Bacillales</taxon>
        <taxon>Bacillaceae</taxon>
        <taxon>Paenalkalicoccus</taxon>
    </lineage>
</organism>
<evidence type="ECO:0000259" key="1">
    <source>
        <dbReference type="Pfam" id="PF01593"/>
    </source>
</evidence>
<dbReference type="Pfam" id="PF01593">
    <property type="entry name" value="Amino_oxidase"/>
    <property type="match status" value="1"/>
</dbReference>
<sequence>MQVAIIGGGLTGIFAARVLQELGHEPLIIEKSRSVGGRLATRRINGGRADHGAQFFTVRSTTLQSLVEDWEKQGIVRRWFGDDHPRYMAPNGMNGLAKDLSQDLQVILDERVVHAEYDAKGGVTIGTDNGELYMCDAMIMTAPVPQALELLENSVDVLDDEVADVLRTSAFHSCFVGLFELEEPFTVGDSGILDSDLPEGIDKVIANDQKGISDTPLLSVYMTGEWSDKRFDWEDTNVMQMIEEQVAKLELPEVVSAQLKRWRYAEAISKLDEPYMELIKGAPLYIAGDSFLRSDDSSGRTRVESAILSGIEVGEAVNRYFLPEE</sequence>
<dbReference type="GO" id="GO:0016491">
    <property type="term" value="F:oxidoreductase activity"/>
    <property type="evidence" value="ECO:0007669"/>
    <property type="project" value="InterPro"/>
</dbReference>
<dbReference type="Proteomes" id="UP000318138">
    <property type="component" value="Chromosome"/>
</dbReference>
<dbReference type="KEGG" id="psua:FLK61_25340"/>
<name>A0A859FA71_9BACI</name>
<dbReference type="Pfam" id="PF13450">
    <property type="entry name" value="NAD_binding_8"/>
    <property type="match status" value="1"/>
</dbReference>
<accession>A0A859FA71</accession>
<gene>
    <name evidence="2" type="ORF">FLK61_25340</name>
</gene>
<dbReference type="InterPro" id="IPR036188">
    <property type="entry name" value="FAD/NAD-bd_sf"/>
</dbReference>
<dbReference type="PANTHER" id="PTHR16128:SF5">
    <property type="entry name" value="FAD_NAD(P)-BINDING OXIDOREDUCTASE FAMILY PROTEIN"/>
    <property type="match status" value="1"/>
</dbReference>
<dbReference type="Gene3D" id="3.50.50.60">
    <property type="entry name" value="FAD/NAD(P)-binding domain"/>
    <property type="match status" value="1"/>
</dbReference>
<dbReference type="RefSeq" id="WP_176008143.1">
    <property type="nucleotide sequence ID" value="NZ_CP041372.2"/>
</dbReference>
<evidence type="ECO:0000313" key="2">
    <source>
        <dbReference type="EMBL" id="QKS70099.1"/>
    </source>
</evidence>
<dbReference type="EMBL" id="CP041372">
    <property type="protein sequence ID" value="QKS70099.1"/>
    <property type="molecule type" value="Genomic_DNA"/>
</dbReference>
<dbReference type="Gene3D" id="3.90.660.10">
    <property type="match status" value="1"/>
</dbReference>
<proteinExistence type="predicted"/>
<dbReference type="InterPro" id="IPR002937">
    <property type="entry name" value="Amino_oxidase"/>
</dbReference>
<evidence type="ECO:0000313" key="3">
    <source>
        <dbReference type="Proteomes" id="UP000318138"/>
    </source>
</evidence>
<protein>
    <submittedName>
        <fullName evidence="2">FAD-dependent oxidoreductase</fullName>
    </submittedName>
</protein>
<dbReference type="PANTHER" id="PTHR16128">
    <property type="entry name" value="FAD/NAD(P)-BINDING OXIDOREDUCTASE FAMILY PROTEIN"/>
    <property type="match status" value="1"/>
</dbReference>
<feature type="domain" description="Amine oxidase" evidence="1">
    <location>
        <begin position="83"/>
        <end position="317"/>
    </location>
</feature>
<reference evidence="3" key="1">
    <citation type="submission" date="2019-07" db="EMBL/GenBank/DDBJ databases">
        <title>Bacillus alkalisoli sp. nov. isolated from saline soil.</title>
        <authorList>
            <person name="Sun J.-Q."/>
            <person name="Xu L."/>
        </authorList>
    </citation>
    <scope>NUCLEOTIDE SEQUENCE [LARGE SCALE GENOMIC DNA]</scope>
    <source>
        <strain evidence="3">M4U3P1</strain>
    </source>
</reference>
<dbReference type="AlphaFoldDB" id="A0A859FA71"/>
<keyword evidence="3" id="KW-1185">Reference proteome</keyword>